<dbReference type="AlphaFoldDB" id="A0A375YIS8"/>
<organism evidence="1 2">
    <name type="scientific">Mycolicibacterium parafortuitum</name>
    <name type="common">Mycobacterium parafortuitum</name>
    <dbReference type="NCBI Taxonomy" id="39692"/>
    <lineage>
        <taxon>Bacteria</taxon>
        <taxon>Bacillati</taxon>
        <taxon>Actinomycetota</taxon>
        <taxon>Actinomycetes</taxon>
        <taxon>Mycobacteriales</taxon>
        <taxon>Mycobacteriaceae</taxon>
        <taxon>Mycolicibacterium</taxon>
    </lineage>
</organism>
<protein>
    <recommendedName>
        <fullName evidence="3">DUF1214 domain-containing protein</fullName>
    </recommendedName>
</protein>
<dbReference type="EMBL" id="UEGS01000001">
    <property type="protein sequence ID" value="SRX80944.1"/>
    <property type="molecule type" value="Genomic_DNA"/>
</dbReference>
<evidence type="ECO:0000313" key="2">
    <source>
        <dbReference type="Proteomes" id="UP000252008"/>
    </source>
</evidence>
<gene>
    <name evidence="1" type="ORF">MPP7335_02690</name>
</gene>
<keyword evidence="2" id="KW-1185">Reference proteome</keyword>
<dbReference type="Proteomes" id="UP000252008">
    <property type="component" value="Unassembled WGS sequence"/>
</dbReference>
<accession>A0A375YIS8</accession>
<sequence length="355" mass="39098">MTGEGWTAFVQGLDEAGRFLENATAALSDVERADGYRALVRATNNLLGRFETDPDAPELTPFNGWRQKFFMDNPDYRYWITDISGDHSYRIRGNVGDSVYQSVTAYTGRGVADAAAVARVDTDGLRVDDDGRFELTVSATGASSGTHLQIPESTTSLWVRYVHRGPVPVHEGSCRITRTDSAGGPPAVPVPDRFDRGLARLGTTIAQIPRIFELSTEEDRRCPNTVRHWAAMAGGAAFTEPGIHYLRGAWSLAPDEALVIDGPLVACRHWNIVLYNRFLNSLDYRHRPVSRSGDTHDGRLSFVLSAEDPRVAGYHWLDTEGLPFGIFVMRFLQPAQAPSLPAARLVKTADLDPPT</sequence>
<evidence type="ECO:0008006" key="3">
    <source>
        <dbReference type="Google" id="ProtNLM"/>
    </source>
</evidence>
<evidence type="ECO:0000313" key="1">
    <source>
        <dbReference type="EMBL" id="SRX80944.1"/>
    </source>
</evidence>
<reference evidence="1 2" key="1">
    <citation type="submission" date="2018-05" db="EMBL/GenBank/DDBJ databases">
        <authorList>
            <consortium name="IHU Genomes"/>
        </authorList>
    </citation>
    <scope>NUCLEOTIDE SEQUENCE [LARGE SCALE GENOMIC DNA]</scope>
    <source>
        <strain evidence="1 2">P7335</strain>
    </source>
</reference>
<name>A0A375YIS8_MYCPF</name>
<dbReference type="STRING" id="39692.BST38_00680"/>
<proteinExistence type="predicted"/>
<dbReference type="RefSeq" id="WP_083141305.1">
    <property type="nucleotide sequence ID" value="NZ_MVID01000001.1"/>
</dbReference>